<proteinExistence type="predicted"/>
<organism evidence="1 2">
    <name type="scientific">Pistacia integerrima</name>
    <dbReference type="NCBI Taxonomy" id="434235"/>
    <lineage>
        <taxon>Eukaryota</taxon>
        <taxon>Viridiplantae</taxon>
        <taxon>Streptophyta</taxon>
        <taxon>Embryophyta</taxon>
        <taxon>Tracheophyta</taxon>
        <taxon>Spermatophyta</taxon>
        <taxon>Magnoliopsida</taxon>
        <taxon>eudicotyledons</taxon>
        <taxon>Gunneridae</taxon>
        <taxon>Pentapetalae</taxon>
        <taxon>rosids</taxon>
        <taxon>malvids</taxon>
        <taxon>Sapindales</taxon>
        <taxon>Anacardiaceae</taxon>
        <taxon>Pistacia</taxon>
    </lineage>
</organism>
<dbReference type="EMBL" id="CM047741">
    <property type="protein sequence ID" value="KAJ0037858.1"/>
    <property type="molecule type" value="Genomic_DNA"/>
</dbReference>
<reference evidence="2" key="1">
    <citation type="journal article" date="2023" name="G3 (Bethesda)">
        <title>Genome assembly and association tests identify interacting loci associated with vigor, precocity, and sex in interspecific pistachio rootstocks.</title>
        <authorList>
            <person name="Palmer W."/>
            <person name="Jacygrad E."/>
            <person name="Sagayaradj S."/>
            <person name="Cavanaugh K."/>
            <person name="Han R."/>
            <person name="Bertier L."/>
            <person name="Beede B."/>
            <person name="Kafkas S."/>
            <person name="Golino D."/>
            <person name="Preece J."/>
            <person name="Michelmore R."/>
        </authorList>
    </citation>
    <scope>NUCLEOTIDE SEQUENCE [LARGE SCALE GENOMIC DNA]</scope>
</reference>
<comment type="caution">
    <text evidence="1">The sequence shown here is derived from an EMBL/GenBank/DDBJ whole genome shotgun (WGS) entry which is preliminary data.</text>
</comment>
<evidence type="ECO:0000313" key="2">
    <source>
        <dbReference type="Proteomes" id="UP001163603"/>
    </source>
</evidence>
<dbReference type="Proteomes" id="UP001163603">
    <property type="component" value="Chromosome 6"/>
</dbReference>
<evidence type="ECO:0000313" key="1">
    <source>
        <dbReference type="EMBL" id="KAJ0037858.1"/>
    </source>
</evidence>
<keyword evidence="2" id="KW-1185">Reference proteome</keyword>
<sequence length="490" mass="56195">MEGVKLDKWGYEVKTRSDSCVSAINAYYHQVLSYGRERRVILEAAEHDKDCVLANILAAHFMASNNPSKASAYIHAAESRLEGATSYEKAVFEAVCYLISKDRDDDVAVDLHFKLLKIFPRDLVSLKRVQVLCFYMGRPDLSLAIVDQVLPYNQLEEYVYGMLAFPLLELGRIADAEEAAKKGFEINKQDFWVQHALCHVLQYECRFQEAVRFMEECSSTWSSCSSFMYTHNWWHVSLCYLEGHSPMSKVLEVYDNHIWKELERIDAMPPEVYLNALGLLLRVHVRGKLDIFGDRLKMLAGRVKDKANWYLEWHFDLLILWALAFTGELSKAEDLLKGLKSRFSMMIKKKQQIMQIGLQARVVDIFIGELGILLVISLTDFVLAEALYEYGRGNDQKALDLLGPDFDANFCKMIGASDEQLDVFNEVWYIMLLNTGQAAKAIEVIEKRIKKREGAPFTWRLLERAYQTTNNHKAAIAGEKAKALEAAYFK</sequence>
<protein>
    <submittedName>
        <fullName evidence="1">Uncharacterized protein</fullName>
    </submittedName>
</protein>
<gene>
    <name evidence="1" type="ORF">Pint_23131</name>
</gene>
<name>A0ACC0YHU2_9ROSI</name>
<accession>A0ACC0YHU2</accession>